<evidence type="ECO:0000256" key="4">
    <source>
        <dbReference type="ARBA" id="ARBA00042380"/>
    </source>
</evidence>
<dbReference type="InterPro" id="IPR001214">
    <property type="entry name" value="SET_dom"/>
</dbReference>
<dbReference type="AlphaFoldDB" id="A0A5C3LXC0"/>
<dbReference type="SUPFAM" id="SSF82199">
    <property type="entry name" value="SET domain"/>
    <property type="match status" value="1"/>
</dbReference>
<dbReference type="SMART" id="SM00317">
    <property type="entry name" value="SET"/>
    <property type="match status" value="1"/>
</dbReference>
<reference evidence="8 9" key="1">
    <citation type="journal article" date="2019" name="Nat. Ecol. Evol.">
        <title>Megaphylogeny resolves global patterns of mushroom evolution.</title>
        <authorList>
            <person name="Varga T."/>
            <person name="Krizsan K."/>
            <person name="Foldi C."/>
            <person name="Dima B."/>
            <person name="Sanchez-Garcia M."/>
            <person name="Sanchez-Ramirez S."/>
            <person name="Szollosi G.J."/>
            <person name="Szarkandi J.G."/>
            <person name="Papp V."/>
            <person name="Albert L."/>
            <person name="Andreopoulos W."/>
            <person name="Angelini C."/>
            <person name="Antonin V."/>
            <person name="Barry K.W."/>
            <person name="Bougher N.L."/>
            <person name="Buchanan P."/>
            <person name="Buyck B."/>
            <person name="Bense V."/>
            <person name="Catcheside P."/>
            <person name="Chovatia M."/>
            <person name="Cooper J."/>
            <person name="Damon W."/>
            <person name="Desjardin D."/>
            <person name="Finy P."/>
            <person name="Geml J."/>
            <person name="Haridas S."/>
            <person name="Hughes K."/>
            <person name="Justo A."/>
            <person name="Karasinski D."/>
            <person name="Kautmanova I."/>
            <person name="Kiss B."/>
            <person name="Kocsube S."/>
            <person name="Kotiranta H."/>
            <person name="LaButti K.M."/>
            <person name="Lechner B.E."/>
            <person name="Liimatainen K."/>
            <person name="Lipzen A."/>
            <person name="Lukacs Z."/>
            <person name="Mihaltcheva S."/>
            <person name="Morgado L.N."/>
            <person name="Niskanen T."/>
            <person name="Noordeloos M.E."/>
            <person name="Ohm R.A."/>
            <person name="Ortiz-Santana B."/>
            <person name="Ovrebo C."/>
            <person name="Racz N."/>
            <person name="Riley R."/>
            <person name="Savchenko A."/>
            <person name="Shiryaev A."/>
            <person name="Soop K."/>
            <person name="Spirin V."/>
            <person name="Szebenyi C."/>
            <person name="Tomsovsky M."/>
            <person name="Tulloss R.E."/>
            <person name="Uehling J."/>
            <person name="Grigoriev I.V."/>
            <person name="Vagvolgyi C."/>
            <person name="Papp T."/>
            <person name="Martin F.M."/>
            <person name="Miettinen O."/>
            <person name="Hibbett D.S."/>
            <person name="Nagy L.G."/>
        </authorList>
    </citation>
    <scope>NUCLEOTIDE SEQUENCE [LARGE SCALE GENOMIC DNA]</scope>
    <source>
        <strain evidence="8 9">CBS 166.37</strain>
    </source>
</reference>
<evidence type="ECO:0000256" key="5">
    <source>
        <dbReference type="ARBA" id="ARBA00044528"/>
    </source>
</evidence>
<dbReference type="Pfam" id="PF00856">
    <property type="entry name" value="SET"/>
    <property type="match status" value="1"/>
</dbReference>
<dbReference type="Gene3D" id="2.170.270.10">
    <property type="entry name" value="SET domain"/>
    <property type="match status" value="1"/>
</dbReference>
<evidence type="ECO:0000259" key="7">
    <source>
        <dbReference type="PROSITE" id="PS50280"/>
    </source>
</evidence>
<accession>A0A5C3LXC0</accession>
<dbReference type="EMBL" id="ML213613">
    <property type="protein sequence ID" value="TFK36548.1"/>
    <property type="molecule type" value="Genomic_DNA"/>
</dbReference>
<dbReference type="InterPro" id="IPR046341">
    <property type="entry name" value="SET_dom_sf"/>
</dbReference>
<dbReference type="GO" id="GO:0042799">
    <property type="term" value="F:histone H4K20 methyltransferase activity"/>
    <property type="evidence" value="ECO:0007669"/>
    <property type="project" value="TreeGrafter"/>
</dbReference>
<dbReference type="PANTHER" id="PTHR46402">
    <property type="entry name" value="SET AND MYND DOMAIN-CONTAINING PROTEIN 5"/>
    <property type="match status" value="1"/>
</dbReference>
<keyword evidence="3" id="KW-0949">S-adenosyl-L-methionine</keyword>
<evidence type="ECO:0000313" key="8">
    <source>
        <dbReference type="EMBL" id="TFK36548.1"/>
    </source>
</evidence>
<organism evidence="8 9">
    <name type="scientific">Crucibulum laeve</name>
    <dbReference type="NCBI Taxonomy" id="68775"/>
    <lineage>
        <taxon>Eukaryota</taxon>
        <taxon>Fungi</taxon>
        <taxon>Dikarya</taxon>
        <taxon>Basidiomycota</taxon>
        <taxon>Agaricomycotina</taxon>
        <taxon>Agaricomycetes</taxon>
        <taxon>Agaricomycetidae</taxon>
        <taxon>Agaricales</taxon>
        <taxon>Agaricineae</taxon>
        <taxon>Nidulariaceae</taxon>
        <taxon>Crucibulum</taxon>
    </lineage>
</organism>
<comment type="catalytic activity">
    <reaction evidence="6">
        <text>L-lysyl-[histone] + S-adenosyl-L-methionine = N(6)-methyl-L-lysyl-[histone] + S-adenosyl-L-homocysteine + H(+)</text>
        <dbReference type="Rhea" id="RHEA:10024"/>
        <dbReference type="Rhea" id="RHEA-COMP:9845"/>
        <dbReference type="Rhea" id="RHEA-COMP:9846"/>
        <dbReference type="ChEBI" id="CHEBI:15378"/>
        <dbReference type="ChEBI" id="CHEBI:29969"/>
        <dbReference type="ChEBI" id="CHEBI:57856"/>
        <dbReference type="ChEBI" id="CHEBI:59789"/>
        <dbReference type="ChEBI" id="CHEBI:61929"/>
    </reaction>
    <physiologicalReaction direction="left-to-right" evidence="6">
        <dbReference type="Rhea" id="RHEA:10025"/>
    </physiologicalReaction>
</comment>
<proteinExistence type="predicted"/>
<dbReference type="OrthoDB" id="438641at2759"/>
<evidence type="ECO:0000256" key="1">
    <source>
        <dbReference type="ARBA" id="ARBA00022603"/>
    </source>
</evidence>
<evidence type="ECO:0000256" key="2">
    <source>
        <dbReference type="ARBA" id="ARBA00022679"/>
    </source>
</evidence>
<feature type="domain" description="SET" evidence="7">
    <location>
        <begin position="86"/>
        <end position="373"/>
    </location>
</feature>
<evidence type="ECO:0000256" key="3">
    <source>
        <dbReference type="ARBA" id="ARBA00022691"/>
    </source>
</evidence>
<protein>
    <recommendedName>
        <fullName evidence="5">Histone-lysine N-methyltransferase SET5</fullName>
    </recommendedName>
    <alternativeName>
        <fullName evidence="4">SET domain-containing protein 5</fullName>
    </alternativeName>
</protein>
<gene>
    <name evidence="8" type="ORF">BDQ12DRAFT_609724</name>
</gene>
<dbReference type="Proteomes" id="UP000308652">
    <property type="component" value="Unassembled WGS sequence"/>
</dbReference>
<sequence length="430" mass="48221">MPISPSEDELKSSIIELKTKNSSLGIAKIHALVLSSNPEWTVSEKRTRKVLQNEGLIAYNTSVQDQVAVYPSSRVIPNLDVRKWTSKVEVKFFDKKKGKGLVAAVNIEEGETIWKEDPFIVAPEWDIFDLQMSSKACGYCTTPLEDSNLITTCSASSTSAYCPARFCNRLCQSRSAKTHTLLCPAQNPASIPLLKWARSTQWMAIHALTQCTSRILLAAQQDDATLEADWQVLRGFAELGMEERHKYSFKLAGRSEPDRAAWKKAHQLLIQAFKEPKTVVEQKKLARILKKPIKPEMDKELFDYDAGFLRGLGRMSLNLEAHGGLYTLHSHLNHSCNPNVSVRHFDKRNALSRITLVAKRPIKAREELLVTYVNPQASYQQRQSELQAWGFGSCRCERCVEEAKTVKELGPDDSAMGDLADELKAGLGVM</sequence>
<keyword evidence="1" id="KW-0489">Methyltransferase</keyword>
<dbReference type="GO" id="GO:0032259">
    <property type="term" value="P:methylation"/>
    <property type="evidence" value="ECO:0007669"/>
    <property type="project" value="UniProtKB-KW"/>
</dbReference>
<dbReference type="Gene3D" id="1.10.220.160">
    <property type="match status" value="1"/>
</dbReference>
<dbReference type="Gene3D" id="6.10.140.2220">
    <property type="match status" value="1"/>
</dbReference>
<evidence type="ECO:0000313" key="9">
    <source>
        <dbReference type="Proteomes" id="UP000308652"/>
    </source>
</evidence>
<keyword evidence="9" id="KW-1185">Reference proteome</keyword>
<dbReference type="GO" id="GO:0045814">
    <property type="term" value="P:negative regulation of gene expression, epigenetic"/>
    <property type="evidence" value="ECO:0007669"/>
    <property type="project" value="TreeGrafter"/>
</dbReference>
<dbReference type="PANTHER" id="PTHR46402:SF2">
    <property type="entry name" value="HISTONE-LYSINE N-TRIMETHYLTRANSFERASE SMYD5"/>
    <property type="match status" value="1"/>
</dbReference>
<keyword evidence="2" id="KW-0808">Transferase</keyword>
<evidence type="ECO:0000256" key="6">
    <source>
        <dbReference type="ARBA" id="ARBA00048619"/>
    </source>
</evidence>
<name>A0A5C3LXC0_9AGAR</name>
<dbReference type="PROSITE" id="PS50280">
    <property type="entry name" value="SET"/>
    <property type="match status" value="1"/>
</dbReference>
<dbReference type="CDD" id="cd20071">
    <property type="entry name" value="SET_SMYD"/>
    <property type="match status" value="1"/>
</dbReference>
<dbReference type="STRING" id="68775.A0A5C3LXC0"/>